<protein>
    <submittedName>
        <fullName evidence="1">Uncharacterized protein</fullName>
    </submittedName>
</protein>
<evidence type="ECO:0000313" key="2">
    <source>
        <dbReference type="Proteomes" id="UP000288904"/>
    </source>
</evidence>
<accession>A0A3G1Z058</accession>
<dbReference type="KEGG" id="vg:41704341"/>
<dbReference type="RefSeq" id="YP_009551592.1">
    <property type="nucleotide sequence ID" value="NC_040453.1"/>
</dbReference>
<dbReference type="Proteomes" id="UP000288904">
    <property type="component" value="Genome"/>
</dbReference>
<name>A0A3G1Z058_9VIRU</name>
<keyword evidence="2" id="KW-1185">Reference proteome</keyword>
<organism evidence="1 2">
    <name type="scientific">Melon chlorotic spot virus</name>
    <dbReference type="NCBI Taxonomy" id="2479459"/>
    <lineage>
        <taxon>Viruses</taxon>
        <taxon>Riboviria</taxon>
        <taxon>Orthornavirae</taxon>
        <taxon>Negarnaviricota</taxon>
        <taxon>Polyploviricotina</taxon>
        <taxon>Bunyaviricetes</taxon>
        <taxon>Hareavirales</taxon>
        <taxon>Phenuiviridae</taxon>
        <taxon>Mechlorovirus</taxon>
        <taxon>Mechlorovirus cucumeris</taxon>
    </lineage>
</organism>
<proteinExistence type="predicted"/>
<dbReference type="EMBL" id="MH817475">
    <property type="protein sequence ID" value="AYL40775.1"/>
    <property type="molecule type" value="Genomic_RNA"/>
</dbReference>
<reference evidence="1" key="1">
    <citation type="journal article" date="2018" name="Arch. Virol.">
        <title>Characterization of the first tenuivirus naturally infecting dicotyledonous plants.</title>
        <authorList>
            <person name="Lecoq H."/>
            <person name="Wipf-Scheibel C."/>
            <person name="Verdin E."/>
            <person name="Desbiez C."/>
        </authorList>
    </citation>
    <scope>NUCLEOTIDE SEQUENCE [LARGE SCALE GENOMIC DNA]</scope>
    <source>
        <strain evidence="1">E11-018</strain>
    </source>
</reference>
<dbReference type="GeneID" id="41704341"/>
<evidence type="ECO:0000313" key="1">
    <source>
        <dbReference type="EMBL" id="AYL40775.1"/>
    </source>
</evidence>
<sequence length="143" mass="16022">MDPTYNKISSMLSDATRNKITRGQTQNLATMSNTNIANIFKDLISYSSPSDDQRQEIVAYVNTQLLKKLRITTFPAVDASLIYNNMDLDFLSLENIGNPSLYTTDEVVQIVQYQWITNTTMAVDVNEVVGAFCYAVISVFESA</sequence>